<feature type="region of interest" description="Disordered" evidence="2">
    <location>
        <begin position="584"/>
        <end position="612"/>
    </location>
</feature>
<name>A0A0D3HW05_9ORYZ</name>
<feature type="region of interest" description="Disordered" evidence="2">
    <location>
        <begin position="330"/>
        <end position="356"/>
    </location>
</feature>
<keyword evidence="1" id="KW-0175">Coiled coil</keyword>
<evidence type="ECO:0000256" key="1">
    <source>
        <dbReference type="SAM" id="Coils"/>
    </source>
</evidence>
<evidence type="ECO:0000313" key="4">
    <source>
        <dbReference type="Proteomes" id="UP000026960"/>
    </source>
</evidence>
<dbReference type="PANTHER" id="PTHR33476">
    <property type="entry name" value="EMB|CAB62613.1"/>
    <property type="match status" value="1"/>
</dbReference>
<dbReference type="STRING" id="65489.A0A0D3HW05"/>
<feature type="region of interest" description="Disordered" evidence="2">
    <location>
        <begin position="413"/>
        <end position="437"/>
    </location>
</feature>
<feature type="coiled-coil region" evidence="1">
    <location>
        <begin position="445"/>
        <end position="472"/>
    </location>
</feature>
<feature type="region of interest" description="Disordered" evidence="2">
    <location>
        <begin position="124"/>
        <end position="149"/>
    </location>
</feature>
<reference evidence="3" key="1">
    <citation type="journal article" date="2009" name="Rice">
        <title>De Novo Next Generation Sequencing of Plant Genomes.</title>
        <authorList>
            <person name="Rounsley S."/>
            <person name="Marri P.R."/>
            <person name="Yu Y."/>
            <person name="He R."/>
            <person name="Sisneros N."/>
            <person name="Goicoechea J.L."/>
            <person name="Lee S.J."/>
            <person name="Angelova A."/>
            <person name="Kudrna D."/>
            <person name="Luo M."/>
            <person name="Affourtit J."/>
            <person name="Desany B."/>
            <person name="Knight J."/>
            <person name="Niazi F."/>
            <person name="Egholm M."/>
            <person name="Wing R.A."/>
        </authorList>
    </citation>
    <scope>NUCLEOTIDE SEQUENCE [LARGE SCALE GENOMIC DNA]</scope>
    <source>
        <strain evidence="3">cv. IRGC 105608</strain>
    </source>
</reference>
<dbReference type="PaxDb" id="65489-OBART12G16660.1"/>
<feature type="compositionally biased region" description="Low complexity" evidence="2">
    <location>
        <begin position="41"/>
        <end position="61"/>
    </location>
</feature>
<dbReference type="HOGENOM" id="CLU_027300_0_0_1"/>
<protein>
    <submittedName>
        <fullName evidence="3">Uncharacterized protein</fullName>
    </submittedName>
</protein>
<dbReference type="EnsemblPlants" id="OBART12G16660.1">
    <property type="protein sequence ID" value="OBART12G16660.1"/>
    <property type="gene ID" value="OBART12G16660"/>
</dbReference>
<evidence type="ECO:0000256" key="2">
    <source>
        <dbReference type="SAM" id="MobiDB-lite"/>
    </source>
</evidence>
<evidence type="ECO:0000313" key="3">
    <source>
        <dbReference type="EnsemblPlants" id="OBART12G16660.1"/>
    </source>
</evidence>
<accession>A0A0D3HW05</accession>
<feature type="region of interest" description="Disordered" evidence="2">
    <location>
        <begin position="37"/>
        <end position="70"/>
    </location>
</feature>
<feature type="compositionally biased region" description="Acidic residues" evidence="2">
    <location>
        <begin position="595"/>
        <end position="609"/>
    </location>
</feature>
<reference evidence="3" key="2">
    <citation type="submission" date="2015-03" db="UniProtKB">
        <authorList>
            <consortium name="EnsemblPlants"/>
        </authorList>
    </citation>
    <scope>IDENTIFICATION</scope>
</reference>
<feature type="compositionally biased region" description="Basic and acidic residues" evidence="2">
    <location>
        <begin position="418"/>
        <end position="432"/>
    </location>
</feature>
<organism evidence="3">
    <name type="scientific">Oryza barthii</name>
    <dbReference type="NCBI Taxonomy" id="65489"/>
    <lineage>
        <taxon>Eukaryota</taxon>
        <taxon>Viridiplantae</taxon>
        <taxon>Streptophyta</taxon>
        <taxon>Embryophyta</taxon>
        <taxon>Tracheophyta</taxon>
        <taxon>Spermatophyta</taxon>
        <taxon>Magnoliopsida</taxon>
        <taxon>Liliopsida</taxon>
        <taxon>Poales</taxon>
        <taxon>Poaceae</taxon>
        <taxon>BOP clade</taxon>
        <taxon>Oryzoideae</taxon>
        <taxon>Oryzeae</taxon>
        <taxon>Oryzinae</taxon>
        <taxon>Oryza</taxon>
    </lineage>
</organism>
<dbReference type="InterPro" id="IPR040348">
    <property type="entry name" value="POLAR-like"/>
</dbReference>
<dbReference type="eggNOG" id="ENOG502QWTR">
    <property type="taxonomic scope" value="Eukaryota"/>
</dbReference>
<keyword evidence="4" id="KW-1185">Reference proteome</keyword>
<dbReference type="AlphaFoldDB" id="A0A0D3HW05"/>
<proteinExistence type="predicted"/>
<dbReference type="Proteomes" id="UP000026960">
    <property type="component" value="Chromosome 12"/>
</dbReference>
<feature type="compositionally biased region" description="Basic and acidic residues" evidence="2">
    <location>
        <begin position="345"/>
        <end position="356"/>
    </location>
</feature>
<dbReference type="PANTHER" id="PTHR33476:SF7">
    <property type="entry name" value="EMB|CAB62613.1"/>
    <property type="match status" value="1"/>
</dbReference>
<dbReference type="GO" id="GO:0008356">
    <property type="term" value="P:asymmetric cell division"/>
    <property type="evidence" value="ECO:0007669"/>
    <property type="project" value="InterPro"/>
</dbReference>
<sequence>MDNKRHKNVEAGKGSFHRMILGQLVGEFGFDEENVPCNTPRSSVRSRSGASTSRIVASTSGSGTGGVLVSPGEYVRDPGSILSLQPWIFKRSGSQKNEEKMMLAGGSRVVGEGKNLMDSFRDGSAVEVSPRSPGLGSGPGRGRGALRSRRSRRHLIRPLVPMENSYIPQLYSEDFEIDECMFGPVPSPASARPFIVTDGRRVISKSRYQPVPVPFRIGFEKEGYRNSSDMAVSVIGIAPLPELKKSKRERQEFHNAGMSLSALQSSKPSKSTGLLDRLHIFSTGVSIGIISSTLSKKNELDALKGTVKRMENLVQDLHDELEMREGLTVKELPNEMSVKNDDDESKAHVTDSEPMSKIEEELEAELARLELNITSNHLNEQTFDFSEVDQDLIGDIVQGELKIDMAHRDLADYSSESAHGRDSRESSPDYTHDANYPVSPRDLSLRLHKVIQQRLEERIKELETALAQSEKQTQVQVMATEQILCERTCSDSDSGSPNQESPVYIQETNSLAEPFCLNLAGDALEAYDEAYEEFMRIADSPCTTSTNGKPQVHEDYSVDRSLIWGLEDGSARKLKKVPTWERILKSGEPNRTQDSDGDDEDEFEEDDDQDSKMLIQQIVERTKQGSPVLIHAQRILFSVDD</sequence>
<dbReference type="Gramene" id="OBART12G16660.1">
    <property type="protein sequence ID" value="OBART12G16660.1"/>
    <property type="gene ID" value="OBART12G16660"/>
</dbReference>